<dbReference type="PANTHER" id="PTHR24321:SF8">
    <property type="entry name" value="ESTRADIOL 17-BETA-DEHYDROGENASE 8-RELATED"/>
    <property type="match status" value="1"/>
</dbReference>
<organism evidence="3 4">
    <name type="scientific">Sporosarcina gallistercoris</name>
    <dbReference type="NCBI Taxonomy" id="2762245"/>
    <lineage>
        <taxon>Bacteria</taxon>
        <taxon>Bacillati</taxon>
        <taxon>Bacillota</taxon>
        <taxon>Bacilli</taxon>
        <taxon>Bacillales</taxon>
        <taxon>Caryophanaceae</taxon>
        <taxon>Sporosarcina</taxon>
    </lineage>
</organism>
<sequence length="268" mass="28288">MGRVEQKVALVTGGASGIGLASAQLLAKEGAKVVIGDFNIEGAKAAAEEIKANGGEASAIFLDATKEDSIQEAVEFTVNTYGSINILFNNVGGTNLKKDLDVVNLDLDEWDRLMNMNLKSVLIGSRFAIPYMQKAGGGSIINTASTAAVAGDAIRSAYGASKTAVTGLTRYIATQYGKDNIRCNAIAPGLILTPAAKANLPEEVREIFMKYNALPYHGEPEDIGNTVVFLASDDSKFMTGQLLVVDGGHYMTSPTISDVDNYVASLQK</sequence>
<dbReference type="InterPro" id="IPR036291">
    <property type="entry name" value="NAD(P)-bd_dom_sf"/>
</dbReference>
<protein>
    <submittedName>
        <fullName evidence="3">SDR family oxidoreductase</fullName>
    </submittedName>
</protein>
<dbReference type="Pfam" id="PF13561">
    <property type="entry name" value="adh_short_C2"/>
    <property type="match status" value="1"/>
</dbReference>
<dbReference type="Proteomes" id="UP000659496">
    <property type="component" value="Unassembled WGS sequence"/>
</dbReference>
<proteinExistence type="inferred from homology"/>
<dbReference type="EMBL" id="JACSQY010000012">
    <property type="protein sequence ID" value="MBD7909393.1"/>
    <property type="molecule type" value="Genomic_DNA"/>
</dbReference>
<dbReference type="PRINTS" id="PR00081">
    <property type="entry name" value="GDHRDH"/>
</dbReference>
<evidence type="ECO:0000256" key="2">
    <source>
        <dbReference type="ARBA" id="ARBA00023002"/>
    </source>
</evidence>
<dbReference type="PANTHER" id="PTHR24321">
    <property type="entry name" value="DEHYDROGENASES, SHORT CHAIN"/>
    <property type="match status" value="1"/>
</dbReference>
<dbReference type="PRINTS" id="PR00080">
    <property type="entry name" value="SDRFAMILY"/>
</dbReference>
<dbReference type="RefSeq" id="WP_191691534.1">
    <property type="nucleotide sequence ID" value="NZ_JACSQY010000012.1"/>
</dbReference>
<reference evidence="3 4" key="1">
    <citation type="submission" date="2020-08" db="EMBL/GenBank/DDBJ databases">
        <title>A Genomic Blueprint of the Chicken Gut Microbiome.</title>
        <authorList>
            <person name="Gilroy R."/>
            <person name="Ravi A."/>
            <person name="Getino M."/>
            <person name="Pursley I."/>
            <person name="Horton D.L."/>
            <person name="Alikhan N.-F."/>
            <person name="Baker D."/>
            <person name="Gharbi K."/>
            <person name="Hall N."/>
            <person name="Watson M."/>
            <person name="Adriaenssens E.M."/>
            <person name="Foster-Nyarko E."/>
            <person name="Jarju S."/>
            <person name="Secka A."/>
            <person name="Antonio M."/>
            <person name="Oren A."/>
            <person name="Chaudhuri R."/>
            <person name="La Ragione R.M."/>
            <person name="Hildebrand F."/>
            <person name="Pallen M.J."/>
        </authorList>
    </citation>
    <scope>NUCLEOTIDE SEQUENCE [LARGE SCALE GENOMIC DNA]</scope>
    <source>
        <strain evidence="3 4">Sa3CUA8</strain>
    </source>
</reference>
<evidence type="ECO:0000256" key="1">
    <source>
        <dbReference type="ARBA" id="ARBA00006484"/>
    </source>
</evidence>
<dbReference type="InterPro" id="IPR002347">
    <property type="entry name" value="SDR_fam"/>
</dbReference>
<evidence type="ECO:0000313" key="3">
    <source>
        <dbReference type="EMBL" id="MBD7909393.1"/>
    </source>
</evidence>
<dbReference type="Gene3D" id="3.40.50.720">
    <property type="entry name" value="NAD(P)-binding Rossmann-like Domain"/>
    <property type="match status" value="1"/>
</dbReference>
<dbReference type="NCBIfam" id="NF005559">
    <property type="entry name" value="PRK07231.1"/>
    <property type="match status" value="1"/>
</dbReference>
<keyword evidence="2" id="KW-0560">Oxidoreductase</keyword>
<comment type="similarity">
    <text evidence="1">Belongs to the short-chain dehydrogenases/reductases (SDR) family.</text>
</comment>
<evidence type="ECO:0000313" key="4">
    <source>
        <dbReference type="Proteomes" id="UP000659496"/>
    </source>
</evidence>
<dbReference type="CDD" id="cd05233">
    <property type="entry name" value="SDR_c"/>
    <property type="match status" value="1"/>
</dbReference>
<dbReference type="SUPFAM" id="SSF51735">
    <property type="entry name" value="NAD(P)-binding Rossmann-fold domains"/>
    <property type="match status" value="1"/>
</dbReference>
<name>A0ABR8PMI1_9BACL</name>
<accession>A0ABR8PMI1</accession>
<keyword evidence="4" id="KW-1185">Reference proteome</keyword>
<comment type="caution">
    <text evidence="3">The sequence shown here is derived from an EMBL/GenBank/DDBJ whole genome shotgun (WGS) entry which is preliminary data.</text>
</comment>
<gene>
    <name evidence="3" type="ORF">H9659_13735</name>
</gene>